<evidence type="ECO:0000259" key="3">
    <source>
        <dbReference type="PROSITE" id="PS50212"/>
    </source>
</evidence>
<evidence type="ECO:0000313" key="5">
    <source>
        <dbReference type="Proteomes" id="UP001521184"/>
    </source>
</evidence>
<feature type="compositionally biased region" description="Polar residues" evidence="2">
    <location>
        <begin position="44"/>
        <end position="56"/>
    </location>
</feature>
<protein>
    <submittedName>
        <fullName evidence="4">Guanine nucleotide exchange factor lte1</fullName>
    </submittedName>
</protein>
<feature type="domain" description="N-terminal Ras-GEF" evidence="3">
    <location>
        <begin position="291"/>
        <end position="415"/>
    </location>
</feature>
<organism evidence="4 5">
    <name type="scientific">Diplodia intermedia</name>
    <dbReference type="NCBI Taxonomy" id="856260"/>
    <lineage>
        <taxon>Eukaryota</taxon>
        <taxon>Fungi</taxon>
        <taxon>Dikarya</taxon>
        <taxon>Ascomycota</taxon>
        <taxon>Pezizomycotina</taxon>
        <taxon>Dothideomycetes</taxon>
        <taxon>Dothideomycetes incertae sedis</taxon>
        <taxon>Botryosphaeriales</taxon>
        <taxon>Botryosphaeriaceae</taxon>
        <taxon>Diplodia</taxon>
    </lineage>
</organism>
<dbReference type="Gene3D" id="1.20.870.10">
    <property type="entry name" value="Son of sevenless (SoS) protein Chain: S domain 1"/>
    <property type="match status" value="1"/>
</dbReference>
<dbReference type="InterPro" id="IPR023578">
    <property type="entry name" value="Ras_GEF_dom_sf"/>
</dbReference>
<feature type="compositionally biased region" description="Basic residues" evidence="2">
    <location>
        <begin position="112"/>
        <end position="122"/>
    </location>
</feature>
<feature type="region of interest" description="Disordered" evidence="2">
    <location>
        <begin position="1"/>
        <end position="83"/>
    </location>
</feature>
<dbReference type="Pfam" id="PF00618">
    <property type="entry name" value="RasGEF_N"/>
    <property type="match status" value="1"/>
</dbReference>
<dbReference type="CDD" id="cd06224">
    <property type="entry name" value="REM"/>
    <property type="match status" value="1"/>
</dbReference>
<dbReference type="Proteomes" id="UP001521184">
    <property type="component" value="Unassembled WGS sequence"/>
</dbReference>
<dbReference type="SMART" id="SM00229">
    <property type="entry name" value="RasGEFN"/>
    <property type="match status" value="1"/>
</dbReference>
<evidence type="ECO:0000256" key="1">
    <source>
        <dbReference type="PROSITE-ProRule" id="PRU00135"/>
    </source>
</evidence>
<dbReference type="SUPFAM" id="SSF48366">
    <property type="entry name" value="Ras GEF"/>
    <property type="match status" value="1"/>
</dbReference>
<feature type="region of interest" description="Disordered" evidence="2">
    <location>
        <begin position="106"/>
        <end position="126"/>
    </location>
</feature>
<proteinExistence type="predicted"/>
<dbReference type="InterPro" id="IPR000651">
    <property type="entry name" value="Ras-like_Gua-exchang_fac_N"/>
</dbReference>
<reference evidence="4 5" key="1">
    <citation type="journal article" date="2023" name="Plant Dis.">
        <title>First Report of Diplodia intermedia Causing Canker and Dieback Diseases on Apple Trees in Canada.</title>
        <authorList>
            <person name="Ellouze W."/>
            <person name="Ilyukhin E."/>
            <person name="Sulman M."/>
            <person name="Ali S."/>
        </authorList>
    </citation>
    <scope>NUCLEOTIDE SEQUENCE [LARGE SCALE GENOMIC DNA]</scope>
    <source>
        <strain evidence="4 5">M45-28</strain>
    </source>
</reference>
<name>A0ABR3TJC7_9PEZI</name>
<keyword evidence="5" id="KW-1185">Reference proteome</keyword>
<sequence length="455" mass="50824">MATSAPAQDAGPRWPGQPAAAHIPAAQRPHSAKQRPADLRRNRQNSLQRAKNSTEQLRMRTRGGSNSTVRTDDGAQSRAGSRFAVGNVGSNGIIYLRPTPAVKANGVTKSTSKARRPSHARSHSFSTINDHARSQSIDSNTFKVVIDRPKTSRPRTADTSSFPVLDVPIPHYRLGNPRFSTQGTAILRSSAYTRTSATDDFRSSLFSNKLTPTLGTLFPAPGPMLNRNSQRYSDISSRTRFYDRPITYIEPSTQGSSTPLTPLIPTVPISPKIYDSFTKNADDPAVVRYAATGEIIAATPARLIAHITSPSFLDYELLSDFFLTFRSYLTIGDLIAYLIARLRWAVERSDDFGRIVRVRTFVALRHWILNYFTEDFIPFLNLREHFCKLVNDLYHDLQMREDGGGGDLKIIGELKKCWRRTCALFWDDLEAAFGPDQKFSSRPPELNHNVTGRDP</sequence>
<keyword evidence="1" id="KW-0344">Guanine-nucleotide releasing factor</keyword>
<accession>A0ABR3TJC7</accession>
<evidence type="ECO:0000256" key="2">
    <source>
        <dbReference type="SAM" id="MobiDB-lite"/>
    </source>
</evidence>
<dbReference type="EMBL" id="JAKEKT020000065">
    <property type="protein sequence ID" value="KAL1639342.1"/>
    <property type="molecule type" value="Genomic_DNA"/>
</dbReference>
<gene>
    <name evidence="4" type="primary">LTE1_1</name>
    <name evidence="4" type="ORF">SLS58_008055</name>
</gene>
<evidence type="ECO:0000313" key="4">
    <source>
        <dbReference type="EMBL" id="KAL1639342.1"/>
    </source>
</evidence>
<comment type="caution">
    <text evidence="4">The sequence shown here is derived from an EMBL/GenBank/DDBJ whole genome shotgun (WGS) entry which is preliminary data.</text>
</comment>
<dbReference type="PROSITE" id="PS50212">
    <property type="entry name" value="RASGEF_NTER"/>
    <property type="match status" value="1"/>
</dbReference>